<feature type="region of interest" description="Disordered" evidence="1">
    <location>
        <begin position="79"/>
        <end position="104"/>
    </location>
</feature>
<evidence type="ECO:0000313" key="3">
    <source>
        <dbReference type="Proteomes" id="UP001168821"/>
    </source>
</evidence>
<evidence type="ECO:0000313" key="2">
    <source>
        <dbReference type="EMBL" id="KAJ3655625.1"/>
    </source>
</evidence>
<reference evidence="2" key="1">
    <citation type="journal article" date="2023" name="G3 (Bethesda)">
        <title>Whole genome assemblies of Zophobas morio and Tenebrio molitor.</title>
        <authorList>
            <person name="Kaur S."/>
            <person name="Stinson S.A."/>
            <person name="diCenzo G.C."/>
        </authorList>
    </citation>
    <scope>NUCLEOTIDE SEQUENCE</scope>
    <source>
        <strain evidence="2">QUZm001</strain>
    </source>
</reference>
<gene>
    <name evidence="2" type="ORF">Zmor_014747</name>
</gene>
<sequence length="104" mass="12422">MLAEMGATMEIWTKNGRKKQRNGRKNGRKKQRNERKNGRKKQRKGRMNPRNKEMKEEMDARMEKINESGKYGKYCRTKYDVNGKQHGRSNGNYRRSNGEQIEEI</sequence>
<feature type="compositionally biased region" description="Polar residues" evidence="1">
    <location>
        <begin position="88"/>
        <end position="104"/>
    </location>
</feature>
<dbReference type="Proteomes" id="UP001168821">
    <property type="component" value="Unassembled WGS sequence"/>
</dbReference>
<dbReference type="EMBL" id="JALNTZ010000004">
    <property type="protein sequence ID" value="KAJ3655625.1"/>
    <property type="molecule type" value="Genomic_DNA"/>
</dbReference>
<organism evidence="2 3">
    <name type="scientific">Zophobas morio</name>
    <dbReference type="NCBI Taxonomy" id="2755281"/>
    <lineage>
        <taxon>Eukaryota</taxon>
        <taxon>Metazoa</taxon>
        <taxon>Ecdysozoa</taxon>
        <taxon>Arthropoda</taxon>
        <taxon>Hexapoda</taxon>
        <taxon>Insecta</taxon>
        <taxon>Pterygota</taxon>
        <taxon>Neoptera</taxon>
        <taxon>Endopterygota</taxon>
        <taxon>Coleoptera</taxon>
        <taxon>Polyphaga</taxon>
        <taxon>Cucujiformia</taxon>
        <taxon>Tenebrionidae</taxon>
        <taxon>Zophobas</taxon>
    </lineage>
</organism>
<feature type="compositionally biased region" description="Basic residues" evidence="1">
    <location>
        <begin position="15"/>
        <end position="49"/>
    </location>
</feature>
<protein>
    <submittedName>
        <fullName evidence="2">Uncharacterized protein</fullName>
    </submittedName>
</protein>
<comment type="caution">
    <text evidence="2">The sequence shown here is derived from an EMBL/GenBank/DDBJ whole genome shotgun (WGS) entry which is preliminary data.</text>
</comment>
<dbReference type="AlphaFoldDB" id="A0AA38MFU9"/>
<evidence type="ECO:0000256" key="1">
    <source>
        <dbReference type="SAM" id="MobiDB-lite"/>
    </source>
</evidence>
<accession>A0AA38MFU9</accession>
<keyword evidence="3" id="KW-1185">Reference proteome</keyword>
<name>A0AA38MFU9_9CUCU</name>
<proteinExistence type="predicted"/>
<feature type="region of interest" description="Disordered" evidence="1">
    <location>
        <begin position="1"/>
        <end position="57"/>
    </location>
</feature>